<dbReference type="Proteomes" id="UP000199517">
    <property type="component" value="Unassembled WGS sequence"/>
</dbReference>
<dbReference type="OrthoDB" id="8810115at2"/>
<feature type="chain" id="PRO_5011554996" description="Lipoprotein" evidence="1">
    <location>
        <begin position="21"/>
        <end position="166"/>
    </location>
</feature>
<name>A0A1I1VU69_9BURK</name>
<dbReference type="STRING" id="32040.SAMN04489710_107191"/>
<organism evidence="2 3">
    <name type="scientific">Paracidovorax konjaci</name>
    <dbReference type="NCBI Taxonomy" id="32040"/>
    <lineage>
        <taxon>Bacteria</taxon>
        <taxon>Pseudomonadati</taxon>
        <taxon>Pseudomonadota</taxon>
        <taxon>Betaproteobacteria</taxon>
        <taxon>Burkholderiales</taxon>
        <taxon>Comamonadaceae</taxon>
        <taxon>Paracidovorax</taxon>
    </lineage>
</organism>
<accession>A0A1I1VU69</accession>
<feature type="signal peptide" evidence="1">
    <location>
        <begin position="1"/>
        <end position="20"/>
    </location>
</feature>
<evidence type="ECO:0000313" key="3">
    <source>
        <dbReference type="Proteomes" id="UP000199517"/>
    </source>
</evidence>
<keyword evidence="1" id="KW-0732">Signal</keyword>
<dbReference type="AlphaFoldDB" id="A0A1I1VU69"/>
<proteinExistence type="predicted"/>
<dbReference type="PROSITE" id="PS51257">
    <property type="entry name" value="PROKAR_LIPOPROTEIN"/>
    <property type="match status" value="1"/>
</dbReference>
<reference evidence="3" key="1">
    <citation type="submission" date="2016-10" db="EMBL/GenBank/DDBJ databases">
        <authorList>
            <person name="Varghese N."/>
            <person name="Submissions S."/>
        </authorList>
    </citation>
    <scope>NUCLEOTIDE SEQUENCE [LARGE SCALE GENOMIC DNA]</scope>
    <source>
        <strain evidence="3">DSM 7481</strain>
    </source>
</reference>
<evidence type="ECO:0000256" key="1">
    <source>
        <dbReference type="SAM" id="SignalP"/>
    </source>
</evidence>
<keyword evidence="3" id="KW-1185">Reference proteome</keyword>
<gene>
    <name evidence="2" type="ORF">SAMN04489710_107191</name>
</gene>
<evidence type="ECO:0008006" key="4">
    <source>
        <dbReference type="Google" id="ProtNLM"/>
    </source>
</evidence>
<evidence type="ECO:0000313" key="2">
    <source>
        <dbReference type="EMBL" id="SFD86577.1"/>
    </source>
</evidence>
<dbReference type="EMBL" id="FOMQ01000007">
    <property type="protein sequence ID" value="SFD86577.1"/>
    <property type="molecule type" value="Genomic_DNA"/>
</dbReference>
<protein>
    <recommendedName>
        <fullName evidence="4">Lipoprotein</fullName>
    </recommendedName>
</protein>
<dbReference type="RefSeq" id="WP_092952878.1">
    <property type="nucleotide sequence ID" value="NZ_FOMQ01000007.1"/>
</dbReference>
<sequence length="166" mass="17120">MPSALMKTCAVLATAALLSACGGGNDDDPTPSDQAGVFTVTGSTASGLNGVYGDGNINLTDVEKRNPIGSAPEVCAFRFDGANKVGASGQAFGDVRYEPNATRLYVAFLTFAGREFSASDWSDTSVVRDANQVRIVSKTLTATDGSGDRLTVSGVVPMRTNRPSGC</sequence>